<dbReference type="EMBL" id="CP111012">
    <property type="protein sequence ID" value="WAQ93561.1"/>
    <property type="molecule type" value="Genomic_DNA"/>
</dbReference>
<organism evidence="1 2">
    <name type="scientific">Mya arenaria</name>
    <name type="common">Soft-shell clam</name>
    <dbReference type="NCBI Taxonomy" id="6604"/>
    <lineage>
        <taxon>Eukaryota</taxon>
        <taxon>Metazoa</taxon>
        <taxon>Spiralia</taxon>
        <taxon>Lophotrochozoa</taxon>
        <taxon>Mollusca</taxon>
        <taxon>Bivalvia</taxon>
        <taxon>Autobranchia</taxon>
        <taxon>Heteroconchia</taxon>
        <taxon>Euheterodonta</taxon>
        <taxon>Imparidentia</taxon>
        <taxon>Neoheterodontei</taxon>
        <taxon>Myida</taxon>
        <taxon>Myoidea</taxon>
        <taxon>Myidae</taxon>
        <taxon>Mya</taxon>
    </lineage>
</organism>
<gene>
    <name evidence="1" type="ORF">MAR_006032</name>
</gene>
<accession>A0ABY7DAC5</accession>
<dbReference type="PANTHER" id="PTHR46704:SF1">
    <property type="entry name" value="TELOMERE LENGTH REGULATION PROTEIN TEL2 HOMOLOG"/>
    <property type="match status" value="1"/>
</dbReference>
<proteinExistence type="predicted"/>
<sequence length="561" mass="62621">MFGAYQRWCQTTSTRAQFFEGLLDMCGLVDDPDCPKAGKHRELERAEVKKSEEAVQRTITAITSFSNPFALPDKDHLYSLASGAQGSSEVEKDVLGADKIGRNAKAAFITERFVYGGSKESFFEPIKRMKLKTMESSNKTVKLTASQGKIVQYQEQSNIAFTLLVKSQQLREPIQLEEVMKYPLTPVPHSLGTPDVFFMKTNKAAIIPMLLEDVAPDKTYPIDALYIQDGNALFQSLTNLGPTFGAIGFQILDQMVAKRHFVFSTDSYNTMSIKAQERSRRGVSQKYIVGGPATRKPTDFKLLLTNDENKVQLCKLLLKLWGKKEAASRLQKCSLAVLVVNGQAYRSSSAYGRVNCDEIPELSSNQEETDTRVVIYLKYAATQGYKSAVVRTPDTDLILLHHAPSIDLDIYIDLGTGKNRELINVSELADTKDVVRHKMLKKMSGDEEQLSTKTNVDLSKLPPCKSNLLPHIQRVNYRVGLFKRADQAKVASPEPFQDQGWEVNGYGILEPVWSSGPILPPSLVDIVMAVANHADTDDEDIEEIDDIIEFVDDCDDEDDVL</sequence>
<reference evidence="1" key="1">
    <citation type="submission" date="2022-11" db="EMBL/GenBank/DDBJ databases">
        <title>Centuries of genome instability and evolution in soft-shell clam transmissible cancer (bioRxiv).</title>
        <authorList>
            <person name="Hart S.F.M."/>
            <person name="Yonemitsu M.A."/>
            <person name="Giersch R.M."/>
            <person name="Beal B.F."/>
            <person name="Arriagada G."/>
            <person name="Davis B.W."/>
            <person name="Ostrander E.A."/>
            <person name="Goff S.P."/>
            <person name="Metzger M.J."/>
        </authorList>
    </citation>
    <scope>NUCLEOTIDE SEQUENCE</scope>
    <source>
        <strain evidence="1">MELC-2E11</strain>
        <tissue evidence="1">Siphon/mantle</tissue>
    </source>
</reference>
<dbReference type="Proteomes" id="UP001164746">
    <property type="component" value="Chromosome 1"/>
</dbReference>
<evidence type="ECO:0000313" key="2">
    <source>
        <dbReference type="Proteomes" id="UP001164746"/>
    </source>
</evidence>
<dbReference type="PANTHER" id="PTHR46704">
    <property type="entry name" value="CXC DOMAIN-CONTAINING PROTEIN-RELATED"/>
    <property type="match status" value="1"/>
</dbReference>
<keyword evidence="2" id="KW-1185">Reference proteome</keyword>
<evidence type="ECO:0000313" key="1">
    <source>
        <dbReference type="EMBL" id="WAQ93561.1"/>
    </source>
</evidence>
<protein>
    <submittedName>
        <fullName evidence="1">Uncharacterized protein</fullName>
    </submittedName>
</protein>
<name>A0ABY7DAC5_MYAAR</name>